<dbReference type="AlphaFoldDB" id="A0A4C1XAM7"/>
<sequence>MGYLDSAWLAFASSADADCPKNIRTTSSTNVSTYTMRSSNSQSRVQDEIPKGWTGYWTLYTTFRNRLAKLAFIVPNHDFPVSNVTLYRVGLPGICARSNIQGGSSIPGCAMKSYCLTYSLDIKFH</sequence>
<name>A0A4C1XAM7_EUMVA</name>
<proteinExistence type="predicted"/>
<dbReference type="EMBL" id="BGZK01000797">
    <property type="protein sequence ID" value="GBP60846.1"/>
    <property type="molecule type" value="Genomic_DNA"/>
</dbReference>
<reference evidence="1 2" key="1">
    <citation type="journal article" date="2019" name="Commun. Biol.">
        <title>The bagworm genome reveals a unique fibroin gene that provides high tensile strength.</title>
        <authorList>
            <person name="Kono N."/>
            <person name="Nakamura H."/>
            <person name="Ohtoshi R."/>
            <person name="Tomita M."/>
            <person name="Numata K."/>
            <person name="Arakawa K."/>
        </authorList>
    </citation>
    <scope>NUCLEOTIDE SEQUENCE [LARGE SCALE GENOMIC DNA]</scope>
</reference>
<gene>
    <name evidence="1" type="ORF">EVAR_35394_1</name>
</gene>
<organism evidence="1 2">
    <name type="scientific">Eumeta variegata</name>
    <name type="common">Bagworm moth</name>
    <name type="synonym">Eumeta japonica</name>
    <dbReference type="NCBI Taxonomy" id="151549"/>
    <lineage>
        <taxon>Eukaryota</taxon>
        <taxon>Metazoa</taxon>
        <taxon>Ecdysozoa</taxon>
        <taxon>Arthropoda</taxon>
        <taxon>Hexapoda</taxon>
        <taxon>Insecta</taxon>
        <taxon>Pterygota</taxon>
        <taxon>Neoptera</taxon>
        <taxon>Endopterygota</taxon>
        <taxon>Lepidoptera</taxon>
        <taxon>Glossata</taxon>
        <taxon>Ditrysia</taxon>
        <taxon>Tineoidea</taxon>
        <taxon>Psychidae</taxon>
        <taxon>Oiketicinae</taxon>
        <taxon>Eumeta</taxon>
    </lineage>
</organism>
<evidence type="ECO:0000313" key="2">
    <source>
        <dbReference type="Proteomes" id="UP000299102"/>
    </source>
</evidence>
<dbReference type="Proteomes" id="UP000299102">
    <property type="component" value="Unassembled WGS sequence"/>
</dbReference>
<evidence type="ECO:0000313" key="1">
    <source>
        <dbReference type="EMBL" id="GBP60846.1"/>
    </source>
</evidence>
<comment type="caution">
    <text evidence="1">The sequence shown here is derived from an EMBL/GenBank/DDBJ whole genome shotgun (WGS) entry which is preliminary data.</text>
</comment>
<accession>A0A4C1XAM7</accession>
<protein>
    <submittedName>
        <fullName evidence="1">Uncharacterized protein</fullName>
    </submittedName>
</protein>
<keyword evidence="2" id="KW-1185">Reference proteome</keyword>